<keyword evidence="5" id="KW-0548">Nucleotidyltransferase</keyword>
<organism evidence="8 9">
    <name type="scientific">Microbacterium testaceum</name>
    <name type="common">Aureobacterium testaceum</name>
    <name type="synonym">Brevibacterium testaceum</name>
    <dbReference type="NCBI Taxonomy" id="2033"/>
    <lineage>
        <taxon>Bacteria</taxon>
        <taxon>Bacillati</taxon>
        <taxon>Actinomycetota</taxon>
        <taxon>Actinomycetes</taxon>
        <taxon>Micrococcales</taxon>
        <taxon>Microbacteriaceae</taxon>
        <taxon>Microbacterium</taxon>
    </lineage>
</organism>
<evidence type="ECO:0000256" key="6">
    <source>
        <dbReference type="ARBA" id="ARBA00047597"/>
    </source>
</evidence>
<comment type="similarity">
    <text evidence="1">Belongs to the Arg-specific ADP-ribosyltransferase family.</text>
</comment>
<sequence>MSNALIAGPVDTATPFSGAGLLDSGTQLAHAIESGDWVEGGLAAFSTAVDTVAAVIDPLGSLIAAGLGWLIDHFEPIKGWFNDLTGDAGAVMGFAQTWTNVQTQLDASADFLDRVVTDLDDMAGEAIEAYRRFQTDAAAHIRASGQWAGAMATGLQIASTIVQVVHDLVRDILSQLVGSAISWATQAVVTVGLATPWIITQVSTRVASWTAKISSKLTGLLRSCGKLGDLLTELKALMSRGEDMFRRVPRRAAEATPPTRAPEQPPIAGTHADDVPPRGGTQGSPSAHRADDEVDAPSRSDDATPEQIAADEQALRDYTGPLYVDINKALRGQIPMTPELQSAIDGAVRALDRLPDHPGTVLRGERLEPGATYLDAYQPGQIVTNKSFTSADIDRAFAGEVQYEIESVHGKSVQHLSRFADHENEVLFKPGTNFEVLRRREVDGQIQIIMREVP</sequence>
<dbReference type="Pfam" id="PF01129">
    <property type="entry name" value="ART"/>
    <property type="match status" value="1"/>
</dbReference>
<dbReference type="Proteomes" id="UP000244649">
    <property type="component" value="Unassembled WGS sequence"/>
</dbReference>
<evidence type="ECO:0000256" key="1">
    <source>
        <dbReference type="ARBA" id="ARBA00009558"/>
    </source>
</evidence>
<reference evidence="8 9" key="1">
    <citation type="submission" date="2018-04" db="EMBL/GenBank/DDBJ databases">
        <authorList>
            <person name="Go L.Y."/>
            <person name="Mitchell J.A."/>
        </authorList>
    </citation>
    <scope>NUCLEOTIDE SEQUENCE [LARGE SCALE GENOMIC DNA]</scope>
    <source>
        <strain evidence="8 9">TPD7010</strain>
    </source>
</reference>
<dbReference type="EMBL" id="QDFT01000010">
    <property type="protein sequence ID" value="PVE76178.1"/>
    <property type="molecule type" value="Genomic_DNA"/>
</dbReference>
<evidence type="ECO:0000256" key="7">
    <source>
        <dbReference type="SAM" id="MobiDB-lite"/>
    </source>
</evidence>
<dbReference type="GO" id="GO:0106274">
    <property type="term" value="F:NAD+-protein-arginine ADP-ribosyltransferase activity"/>
    <property type="evidence" value="ECO:0007669"/>
    <property type="project" value="UniProtKB-EC"/>
</dbReference>
<accession>A0A2T7WNK0</accession>
<evidence type="ECO:0000256" key="5">
    <source>
        <dbReference type="ARBA" id="ARBA00022695"/>
    </source>
</evidence>
<dbReference type="GO" id="GO:0016779">
    <property type="term" value="F:nucleotidyltransferase activity"/>
    <property type="evidence" value="ECO:0007669"/>
    <property type="project" value="UniProtKB-KW"/>
</dbReference>
<dbReference type="Gene3D" id="3.90.176.10">
    <property type="entry name" value="Toxin ADP-ribosyltransferase, Chain A, domain 1"/>
    <property type="match status" value="1"/>
</dbReference>
<feature type="region of interest" description="Disordered" evidence="7">
    <location>
        <begin position="250"/>
        <end position="305"/>
    </location>
</feature>
<evidence type="ECO:0000256" key="4">
    <source>
        <dbReference type="ARBA" id="ARBA00022679"/>
    </source>
</evidence>
<name>A0A2T7WNK0_MICTE</name>
<proteinExistence type="inferred from homology"/>
<comment type="catalytic activity">
    <reaction evidence="6">
        <text>L-arginyl-[protein] + NAD(+) = N(omega)-(ADP-D-ribosyl)-L-arginyl-[protein] + nicotinamide + H(+)</text>
        <dbReference type="Rhea" id="RHEA:19149"/>
        <dbReference type="Rhea" id="RHEA-COMP:10532"/>
        <dbReference type="Rhea" id="RHEA-COMP:15087"/>
        <dbReference type="ChEBI" id="CHEBI:15378"/>
        <dbReference type="ChEBI" id="CHEBI:17154"/>
        <dbReference type="ChEBI" id="CHEBI:29965"/>
        <dbReference type="ChEBI" id="CHEBI:57540"/>
        <dbReference type="ChEBI" id="CHEBI:142554"/>
        <dbReference type="EC" id="2.4.2.31"/>
    </reaction>
</comment>
<keyword evidence="3" id="KW-0328">Glycosyltransferase</keyword>
<dbReference type="AlphaFoldDB" id="A0A2T7WNK0"/>
<dbReference type="PROSITE" id="PS51996">
    <property type="entry name" value="TR_MART"/>
    <property type="match status" value="1"/>
</dbReference>
<protein>
    <recommendedName>
        <fullName evidence="2">NAD(+)--protein-arginine ADP-ribosyltransferase</fullName>
        <ecNumber evidence="2">2.4.2.31</ecNumber>
    </recommendedName>
</protein>
<evidence type="ECO:0000313" key="9">
    <source>
        <dbReference type="Proteomes" id="UP000244649"/>
    </source>
</evidence>
<gene>
    <name evidence="8" type="ORF">DC432_05995</name>
</gene>
<evidence type="ECO:0000256" key="3">
    <source>
        <dbReference type="ARBA" id="ARBA00022676"/>
    </source>
</evidence>
<evidence type="ECO:0000256" key="2">
    <source>
        <dbReference type="ARBA" id="ARBA00012031"/>
    </source>
</evidence>
<dbReference type="EC" id="2.4.2.31" evidence="2"/>
<evidence type="ECO:0000313" key="8">
    <source>
        <dbReference type="EMBL" id="PVE76178.1"/>
    </source>
</evidence>
<keyword evidence="4" id="KW-0808">Transferase</keyword>
<feature type="compositionally biased region" description="Basic and acidic residues" evidence="7">
    <location>
        <begin position="288"/>
        <end position="302"/>
    </location>
</feature>
<dbReference type="RefSeq" id="WP_116537092.1">
    <property type="nucleotide sequence ID" value="NZ_QDFT01000010.1"/>
</dbReference>
<dbReference type="InterPro" id="IPR000768">
    <property type="entry name" value="ART"/>
</dbReference>
<comment type="caution">
    <text evidence="8">The sequence shown here is derived from an EMBL/GenBank/DDBJ whole genome shotgun (WGS) entry which is preliminary data.</text>
</comment>
<dbReference type="SUPFAM" id="SSF56399">
    <property type="entry name" value="ADP-ribosylation"/>
    <property type="match status" value="1"/>
</dbReference>